<proteinExistence type="predicted"/>
<organism evidence="1">
    <name type="scientific">Siphoviridae sp. ctrgt10</name>
    <dbReference type="NCBI Taxonomy" id="2826479"/>
    <lineage>
        <taxon>Viruses</taxon>
        <taxon>Duplodnaviria</taxon>
        <taxon>Heunggongvirae</taxon>
        <taxon>Uroviricota</taxon>
        <taxon>Caudoviricetes</taxon>
    </lineage>
</organism>
<dbReference type="EMBL" id="BK014839">
    <property type="protein sequence ID" value="DAD78098.1"/>
    <property type="molecule type" value="Genomic_DNA"/>
</dbReference>
<evidence type="ECO:0000313" key="1">
    <source>
        <dbReference type="EMBL" id="DAD78098.1"/>
    </source>
</evidence>
<accession>A0A8S5M797</accession>
<protein>
    <submittedName>
        <fullName evidence="1">Uncharacterized protein</fullName>
    </submittedName>
</protein>
<sequence>MLTKDNFCRIVTQLRELDKLEQNLVKVLDCSISNVISNVINELLVALVEDSETDWTDDLYDDVFDRSLNEEEVYARVKELLQRGEYEGI</sequence>
<reference evidence="1" key="1">
    <citation type="journal article" date="2021" name="Proc. Natl. Acad. Sci. U.S.A.">
        <title>A Catalog of Tens of Thousands of Viruses from Human Metagenomes Reveals Hidden Associations with Chronic Diseases.</title>
        <authorList>
            <person name="Tisza M.J."/>
            <person name="Buck C.B."/>
        </authorList>
    </citation>
    <scope>NUCLEOTIDE SEQUENCE</scope>
    <source>
        <strain evidence="1">Ctrgt10</strain>
    </source>
</reference>
<name>A0A8S5M797_9CAUD</name>